<dbReference type="Proteomes" id="UP001362999">
    <property type="component" value="Unassembled WGS sequence"/>
</dbReference>
<feature type="domain" description="AAA-ATPase-like" evidence="1">
    <location>
        <begin position="52"/>
        <end position="262"/>
    </location>
</feature>
<name>A0AAW0A3S1_9AGAR</name>
<keyword evidence="3" id="KW-1185">Reference proteome</keyword>
<comment type="caution">
    <text evidence="2">The sequence shown here is derived from an EMBL/GenBank/DDBJ whole genome shotgun (WGS) entry which is preliminary data.</text>
</comment>
<accession>A0AAW0A3S1</accession>
<evidence type="ECO:0000313" key="3">
    <source>
        <dbReference type="Proteomes" id="UP001362999"/>
    </source>
</evidence>
<dbReference type="AlphaFoldDB" id="A0AAW0A3S1"/>
<gene>
    <name evidence="2" type="ORF">R3P38DRAFT_2732731</name>
</gene>
<reference evidence="2 3" key="1">
    <citation type="journal article" date="2024" name="J Genomics">
        <title>Draft genome sequencing and assembly of Favolaschia claudopus CIRM-BRFM 2984 isolated from oak limbs.</title>
        <authorList>
            <person name="Navarro D."/>
            <person name="Drula E."/>
            <person name="Chaduli D."/>
            <person name="Cazenave R."/>
            <person name="Ahrendt S."/>
            <person name="Wang J."/>
            <person name="Lipzen A."/>
            <person name="Daum C."/>
            <person name="Barry K."/>
            <person name="Grigoriev I.V."/>
            <person name="Favel A."/>
            <person name="Rosso M.N."/>
            <person name="Martin F."/>
        </authorList>
    </citation>
    <scope>NUCLEOTIDE SEQUENCE [LARGE SCALE GENOMIC DNA]</scope>
    <source>
        <strain evidence="2 3">CIRM-BRFM 2984</strain>
    </source>
</reference>
<dbReference type="InterPro" id="IPR018631">
    <property type="entry name" value="AAA-ATPase-like_dom"/>
</dbReference>
<dbReference type="Pfam" id="PF09820">
    <property type="entry name" value="AAA-ATPase_like"/>
    <property type="match status" value="1"/>
</dbReference>
<dbReference type="PANTHER" id="PTHR34825">
    <property type="entry name" value="CONSERVED PROTEIN, WITH A WEAK D-GALACTARATE DEHYDRATASE/ALTRONATE HYDROLASE DOMAIN"/>
    <property type="match status" value="1"/>
</dbReference>
<organism evidence="2 3">
    <name type="scientific">Favolaschia claudopus</name>
    <dbReference type="NCBI Taxonomy" id="2862362"/>
    <lineage>
        <taxon>Eukaryota</taxon>
        <taxon>Fungi</taxon>
        <taxon>Dikarya</taxon>
        <taxon>Basidiomycota</taxon>
        <taxon>Agaricomycotina</taxon>
        <taxon>Agaricomycetes</taxon>
        <taxon>Agaricomycetidae</taxon>
        <taxon>Agaricales</taxon>
        <taxon>Marasmiineae</taxon>
        <taxon>Mycenaceae</taxon>
        <taxon>Favolaschia</taxon>
    </lineage>
</organism>
<evidence type="ECO:0000259" key="1">
    <source>
        <dbReference type="Pfam" id="PF09820"/>
    </source>
</evidence>
<sequence length="639" mass="71969">MKRSSTSNESTDESGHVLITKRLPTQSLSPFLPWPYSSRSVLGVDSFLNVPSNVLVDKTVCIINLPERFQCLLLRPPQFSKTTFLSTLYHFYDLHGAMLFEKRFASRAVVTEASISVPHSQHLSLMFDLSTIYVYTDLVGLVTNLTNQINLDLWNFLDKYANDLGVSDPDIYLGDTDDDLEHMFVKIFELVKASGHTLFVAVDNYDAPTRVRTFAARAERPDSYQDFATAREIELALNSSFWEPLMKATSVIHKLCITGVVLIDYPALRNLDDALMPALHNACGYTDDEALFYAQSLLQDPPSLAELQPLCGKFLFTNAAASMPQPLIHPRLLLNYIFDAGSDRALVDRQSYKLLSDLFKMVPQASNAVPGSITVEELILLVATGGVQAYDDRVPPFDLDATSIVNWSMLRLAGALTYDRETEDTLRITSKAALSLIHTCVDDLFSECHHLGFIFYNALRSFTILGDPEPLLDILLNVFRRLTPQCFGSQREPNLQGVFELIFCNSHCQQWRRVVEPMILRAPGSMMSVEVQIPAYQTDKVLTLKLTTLTLCGIWLALHPNDDKPTAHDLEGFYNELVFRSGDELLEMPYHVWSPTLETMETRLVGSFFDEELPENPHFLAVGGAHVLLRQRPRDEQGE</sequence>
<protein>
    <recommendedName>
        <fullName evidence="1">AAA-ATPase-like domain-containing protein</fullName>
    </recommendedName>
</protein>
<dbReference type="EMBL" id="JAWWNJ010000087">
    <property type="protein sequence ID" value="KAK7000717.1"/>
    <property type="molecule type" value="Genomic_DNA"/>
</dbReference>
<proteinExistence type="predicted"/>
<evidence type="ECO:0000313" key="2">
    <source>
        <dbReference type="EMBL" id="KAK7000717.1"/>
    </source>
</evidence>
<dbReference type="PANTHER" id="PTHR34825:SF1">
    <property type="entry name" value="AAA-ATPASE-LIKE DOMAIN-CONTAINING PROTEIN"/>
    <property type="match status" value="1"/>
</dbReference>